<evidence type="ECO:0000313" key="3">
    <source>
        <dbReference type="Proteomes" id="UP000326198"/>
    </source>
</evidence>
<dbReference type="Proteomes" id="UP000326198">
    <property type="component" value="Unassembled WGS sequence"/>
</dbReference>
<protein>
    <submittedName>
        <fullName evidence="2">Uncharacterized protein</fullName>
    </submittedName>
</protein>
<accession>A0A5N7B3L7</accession>
<dbReference type="EMBL" id="ML736250">
    <property type="protein sequence ID" value="KAE8375959.1"/>
    <property type="molecule type" value="Genomic_DNA"/>
</dbReference>
<feature type="compositionally biased region" description="Basic and acidic residues" evidence="1">
    <location>
        <begin position="57"/>
        <end position="75"/>
    </location>
</feature>
<evidence type="ECO:0000256" key="1">
    <source>
        <dbReference type="SAM" id="MobiDB-lite"/>
    </source>
</evidence>
<name>A0A5N7B3L7_9EURO</name>
<dbReference type="AlphaFoldDB" id="A0A5N7B3L7"/>
<proteinExistence type="predicted"/>
<evidence type="ECO:0000313" key="2">
    <source>
        <dbReference type="EMBL" id="KAE8375959.1"/>
    </source>
</evidence>
<sequence length="81" mass="9103">MGRALFDCLLFFSLGGPQMRVREMLSFRCVDGGGPKRCSQRLGRIKPMVGYHQRRIEASNKEDSSGIRLEPRRAAGEISFA</sequence>
<keyword evidence="3" id="KW-1185">Reference proteome</keyword>
<reference evidence="2 3" key="1">
    <citation type="submission" date="2019-04" db="EMBL/GenBank/DDBJ databases">
        <title>Friends and foes A comparative genomics studyof 23 Aspergillus species from section Flavi.</title>
        <authorList>
            <consortium name="DOE Joint Genome Institute"/>
            <person name="Kjaerbolling I."/>
            <person name="Vesth T."/>
            <person name="Frisvad J.C."/>
            <person name="Nybo J.L."/>
            <person name="Theobald S."/>
            <person name="Kildgaard S."/>
            <person name="Isbrandt T."/>
            <person name="Kuo A."/>
            <person name="Sato A."/>
            <person name="Lyhne E.K."/>
            <person name="Kogle M.E."/>
            <person name="Wiebenga A."/>
            <person name="Kun R.S."/>
            <person name="Lubbers R.J."/>
            <person name="Makela M.R."/>
            <person name="Barry K."/>
            <person name="Chovatia M."/>
            <person name="Clum A."/>
            <person name="Daum C."/>
            <person name="Haridas S."/>
            <person name="He G."/>
            <person name="LaButti K."/>
            <person name="Lipzen A."/>
            <person name="Mondo S."/>
            <person name="Riley R."/>
            <person name="Salamov A."/>
            <person name="Simmons B.A."/>
            <person name="Magnuson J.K."/>
            <person name="Henrissat B."/>
            <person name="Mortensen U.H."/>
            <person name="Larsen T.O."/>
            <person name="Devries R.P."/>
            <person name="Grigoriev I.V."/>
            <person name="Machida M."/>
            <person name="Baker S.E."/>
            <person name="Andersen M.R."/>
        </authorList>
    </citation>
    <scope>NUCLEOTIDE SEQUENCE [LARGE SCALE GENOMIC DNA]</scope>
    <source>
        <strain evidence="2 3">IBT 29228</strain>
    </source>
</reference>
<gene>
    <name evidence="2" type="ORF">BDV26DRAFT_266732</name>
</gene>
<feature type="region of interest" description="Disordered" evidence="1">
    <location>
        <begin position="57"/>
        <end position="81"/>
    </location>
</feature>
<organism evidence="2 3">
    <name type="scientific">Aspergillus bertholletiae</name>
    <dbReference type="NCBI Taxonomy" id="1226010"/>
    <lineage>
        <taxon>Eukaryota</taxon>
        <taxon>Fungi</taxon>
        <taxon>Dikarya</taxon>
        <taxon>Ascomycota</taxon>
        <taxon>Pezizomycotina</taxon>
        <taxon>Eurotiomycetes</taxon>
        <taxon>Eurotiomycetidae</taxon>
        <taxon>Eurotiales</taxon>
        <taxon>Aspergillaceae</taxon>
        <taxon>Aspergillus</taxon>
        <taxon>Aspergillus subgen. Circumdati</taxon>
    </lineage>
</organism>